<dbReference type="Proteomes" id="UP000326396">
    <property type="component" value="Linkage Group LG12"/>
</dbReference>
<name>A0A5N6PIM8_9ASTR</name>
<reference evidence="2 3" key="1">
    <citation type="submission" date="2019-05" db="EMBL/GenBank/DDBJ databases">
        <title>Mikania micrantha, genome provides insights into the molecular mechanism of rapid growth.</title>
        <authorList>
            <person name="Liu B."/>
        </authorList>
    </citation>
    <scope>NUCLEOTIDE SEQUENCE [LARGE SCALE GENOMIC DNA]</scope>
    <source>
        <strain evidence="2">NLD-2019</strain>
        <tissue evidence="2">Leaf</tissue>
    </source>
</reference>
<evidence type="ECO:0000313" key="2">
    <source>
        <dbReference type="EMBL" id="KAD6453796.1"/>
    </source>
</evidence>
<proteinExistence type="predicted"/>
<feature type="region of interest" description="Disordered" evidence="1">
    <location>
        <begin position="1"/>
        <end position="84"/>
    </location>
</feature>
<protein>
    <submittedName>
        <fullName evidence="2">Uncharacterized protein</fullName>
    </submittedName>
</protein>
<organism evidence="2 3">
    <name type="scientific">Mikania micrantha</name>
    <name type="common">bitter vine</name>
    <dbReference type="NCBI Taxonomy" id="192012"/>
    <lineage>
        <taxon>Eukaryota</taxon>
        <taxon>Viridiplantae</taxon>
        <taxon>Streptophyta</taxon>
        <taxon>Embryophyta</taxon>
        <taxon>Tracheophyta</taxon>
        <taxon>Spermatophyta</taxon>
        <taxon>Magnoliopsida</taxon>
        <taxon>eudicotyledons</taxon>
        <taxon>Gunneridae</taxon>
        <taxon>Pentapetalae</taxon>
        <taxon>asterids</taxon>
        <taxon>campanulids</taxon>
        <taxon>Asterales</taxon>
        <taxon>Asteraceae</taxon>
        <taxon>Asteroideae</taxon>
        <taxon>Heliantheae alliance</taxon>
        <taxon>Eupatorieae</taxon>
        <taxon>Mikania</taxon>
    </lineage>
</organism>
<accession>A0A5N6PIM8</accession>
<dbReference type="AlphaFoldDB" id="A0A5N6PIM8"/>
<keyword evidence="3" id="KW-1185">Reference proteome</keyword>
<dbReference type="EMBL" id="SZYD01000004">
    <property type="protein sequence ID" value="KAD6453796.1"/>
    <property type="molecule type" value="Genomic_DNA"/>
</dbReference>
<gene>
    <name evidence="2" type="ORF">E3N88_08502</name>
</gene>
<feature type="compositionally biased region" description="Polar residues" evidence="1">
    <location>
        <begin position="1"/>
        <end position="15"/>
    </location>
</feature>
<sequence>MPSPLTTTAGNRSTNPPRRRPSLTQIVVPSLSRLPRPPLNTTVAITLRPPRDSTAANSTGLTDSAEAAAEQRRQPRRSRPATDLLRNRSLRYLLVVAGGGNPKVRKKNG</sequence>
<evidence type="ECO:0000313" key="3">
    <source>
        <dbReference type="Proteomes" id="UP000326396"/>
    </source>
</evidence>
<evidence type="ECO:0000256" key="1">
    <source>
        <dbReference type="SAM" id="MobiDB-lite"/>
    </source>
</evidence>
<comment type="caution">
    <text evidence="2">The sequence shown here is derived from an EMBL/GenBank/DDBJ whole genome shotgun (WGS) entry which is preliminary data.</text>
</comment>